<dbReference type="EMBL" id="LJZR01000003">
    <property type="protein sequence ID" value="KPQ36963.1"/>
    <property type="molecule type" value="Genomic_DNA"/>
</dbReference>
<feature type="compositionally biased region" description="Polar residues" evidence="3">
    <location>
        <begin position="340"/>
        <end position="372"/>
    </location>
</feature>
<name>A0A0P8A1X6_9CYAN</name>
<dbReference type="Proteomes" id="UP000050465">
    <property type="component" value="Unassembled WGS sequence"/>
</dbReference>
<dbReference type="SUPFAM" id="SSF48452">
    <property type="entry name" value="TPR-like"/>
    <property type="match status" value="2"/>
</dbReference>
<evidence type="ECO:0000313" key="5">
    <source>
        <dbReference type="Proteomes" id="UP000050465"/>
    </source>
</evidence>
<dbReference type="InterPro" id="IPR011990">
    <property type="entry name" value="TPR-like_helical_dom_sf"/>
</dbReference>
<evidence type="ECO:0000256" key="2">
    <source>
        <dbReference type="ARBA" id="ARBA00022803"/>
    </source>
</evidence>
<feature type="region of interest" description="Disordered" evidence="3">
    <location>
        <begin position="214"/>
        <end position="264"/>
    </location>
</feature>
<evidence type="ECO:0000313" key="4">
    <source>
        <dbReference type="EMBL" id="KPQ36963.1"/>
    </source>
</evidence>
<protein>
    <submittedName>
        <fullName evidence="4">Tetratricopeptide repeat</fullName>
    </submittedName>
</protein>
<evidence type="ECO:0000256" key="1">
    <source>
        <dbReference type="ARBA" id="ARBA00022737"/>
    </source>
</evidence>
<comment type="caution">
    <text evidence="4">The sequence shown here is derived from an EMBL/GenBank/DDBJ whole genome shotgun (WGS) entry which is preliminary data.</text>
</comment>
<dbReference type="PATRIC" id="fig|1666911.3.peg.3516"/>
<feature type="compositionally biased region" description="Basic and acidic residues" evidence="3">
    <location>
        <begin position="327"/>
        <end position="339"/>
    </location>
</feature>
<reference evidence="4 5" key="1">
    <citation type="submission" date="2015-09" db="EMBL/GenBank/DDBJ databases">
        <title>Identification and resolution of microdiversity through metagenomic sequencing of parallel consortia.</title>
        <authorList>
            <person name="Nelson W.C."/>
            <person name="Romine M.F."/>
            <person name="Lindemann S.R."/>
        </authorList>
    </citation>
    <scope>NUCLEOTIDE SEQUENCE [LARGE SCALE GENOMIC DNA]</scope>
    <source>
        <strain evidence="4">Ana</strain>
    </source>
</reference>
<feature type="compositionally biased region" description="Low complexity" evidence="3">
    <location>
        <begin position="235"/>
        <end position="247"/>
    </location>
</feature>
<dbReference type="Pfam" id="PF13374">
    <property type="entry name" value="TPR_10"/>
    <property type="match status" value="1"/>
</dbReference>
<feature type="region of interest" description="Disordered" evidence="3">
    <location>
        <begin position="318"/>
        <end position="372"/>
    </location>
</feature>
<organism evidence="4 5">
    <name type="scientific">Phormidesmis priestleyi Ana</name>
    <dbReference type="NCBI Taxonomy" id="1666911"/>
    <lineage>
        <taxon>Bacteria</taxon>
        <taxon>Bacillati</taxon>
        <taxon>Cyanobacteriota</taxon>
        <taxon>Cyanophyceae</taxon>
        <taxon>Leptolyngbyales</taxon>
        <taxon>Leptolyngbyaceae</taxon>
        <taxon>Phormidesmis</taxon>
    </lineage>
</organism>
<accession>A0A0P8A1X6</accession>
<gene>
    <name evidence="4" type="ORF">HLUCCA11_03340</name>
</gene>
<proteinExistence type="predicted"/>
<dbReference type="STRING" id="1666911.HLUCCA11_03340"/>
<dbReference type="PANTHER" id="PTHR45641">
    <property type="entry name" value="TETRATRICOPEPTIDE REPEAT PROTEIN (AFU_ORTHOLOGUE AFUA_6G03870)"/>
    <property type="match status" value="1"/>
</dbReference>
<dbReference type="Gene3D" id="1.25.40.10">
    <property type="entry name" value="Tetratricopeptide repeat domain"/>
    <property type="match status" value="2"/>
</dbReference>
<keyword evidence="2" id="KW-0802">TPR repeat</keyword>
<feature type="compositionally biased region" description="Gly residues" evidence="3">
    <location>
        <begin position="248"/>
        <end position="260"/>
    </location>
</feature>
<keyword evidence="1" id="KW-0677">Repeat</keyword>
<feature type="region of interest" description="Disordered" evidence="3">
    <location>
        <begin position="496"/>
        <end position="532"/>
    </location>
</feature>
<dbReference type="PANTHER" id="PTHR45641:SF19">
    <property type="entry name" value="NEPHROCYSTIN-3"/>
    <property type="match status" value="1"/>
</dbReference>
<sequence>MIAIQPKTRQLLGVNQQSYQALKASMSLNLRRQLLIAVCDDVRMQNRLATQLEADLAQALDPAFPILEGTICPADTDPSADFPGLQRLMFDPEEGNLPQQVAQWVRQIMLSQGLSAQDALPQLQVLGIEQMIHQPAITQNYFLRSLEKIEALLPRLNTSLLIWVPWPWLRTIQQSSPTFWNWRNGVFEFVSDPTPTAPRQESVHVEFPLFNDNSTNAHHSDTQKRLFPTPIPPLNSSESSEGLYGESGENGGGENGGGENGENAVEVPPTAVLFKAQSAARELIKKQPPPAQPIANLVTSGRAVENSSLDVELHTLLSEQSASPSESHPENQLARKLESQPESQPASQLASQKASQPESQPESQPTRQTIVPTQRIVASQNITSLGGLQSVVSRVVSQEENTLPELTELLHDESSANALVEKELSELHWDDFIDSSVSDSVSISATESDYETESLDFDAARAELLEWNSDAPLDDSLQDKSNAQSNLLLDPQFDAQADQAEDQSHPEPESNAEPDGEPGLKPAAETEAEKRTQAATHFALGLSYRNRIEAGERGLEVIEPAIAAYENGLSCLGEPHSDWVTGLNDLGTLYWLKAQQQQPDQAIVAMKRSIELYQEAITKSGVELPNGPSLALQPGVIGQLYSNMGAVYTVLAACNDPLIYLQQAVETYEKALPMVSLARSPGEYATLQNSLGSVYWKLSHYDAAAANLHRAIAAYNEALLGYKPDQKPLEYAAVQNNLGITYWSLAKHERAEFLLKHAIASYRDALNYRTSDVDPAGCAISYNNLALAYWDLSKQTHADIAQKSRYQKNSITAFEAALNISKLSGVLNTMDSAAIYHCLGDVHAQMLETAPSKVEVADSLQKSLYSYIQSLDGLSPEAAAYPGRFAAVIANLKLHYERLGLEGQQAALNQIPPTLLPQVMLAL</sequence>
<dbReference type="AlphaFoldDB" id="A0A0P8A1X6"/>
<evidence type="ECO:0000256" key="3">
    <source>
        <dbReference type="SAM" id="MobiDB-lite"/>
    </source>
</evidence>